<keyword evidence="1" id="KW-0812">Transmembrane</keyword>
<feature type="transmembrane region" description="Helical" evidence="1">
    <location>
        <begin position="117"/>
        <end position="137"/>
    </location>
</feature>
<dbReference type="EMBL" id="JBEPCU010000013">
    <property type="protein sequence ID" value="MER6975868.1"/>
    <property type="molecule type" value="Genomic_DNA"/>
</dbReference>
<evidence type="ECO:0000256" key="1">
    <source>
        <dbReference type="SAM" id="Phobius"/>
    </source>
</evidence>
<name>A0ABV1VVB2_9ACTN</name>
<gene>
    <name evidence="2" type="ORF">ABT317_02135</name>
</gene>
<sequence>MKVDAVLDEPLSRWRWLIKPVLLIPHHLVLTALWAPFVAASAVAFFSILFTGRYPRILFAFTRGVLRWAWRVGFYFFGALGTDRYPPFSLGAVPGYPARLEIVHPERLSRGLVLVKWPLLLPHLLVFGFFGMVFRLAQWWGGLVWLLVAIAAVASCLSGPGMVLLFTGRYPKRMFDMLVGSDRWILRVVSYAALMTDEYPPLRLDPGGTEPGER</sequence>
<reference evidence="2 3" key="1">
    <citation type="submission" date="2024-06" db="EMBL/GenBank/DDBJ databases">
        <title>The Natural Products Discovery Center: Release of the First 8490 Sequenced Strains for Exploring Actinobacteria Biosynthetic Diversity.</title>
        <authorList>
            <person name="Kalkreuter E."/>
            <person name="Kautsar S.A."/>
            <person name="Yang D."/>
            <person name="Bader C.D."/>
            <person name="Teijaro C.N."/>
            <person name="Fluegel L."/>
            <person name="Davis C.M."/>
            <person name="Simpson J.R."/>
            <person name="Lauterbach L."/>
            <person name="Steele A.D."/>
            <person name="Gui C."/>
            <person name="Meng S."/>
            <person name="Li G."/>
            <person name="Viehrig K."/>
            <person name="Ye F."/>
            <person name="Su P."/>
            <person name="Kiefer A.F."/>
            <person name="Nichols A."/>
            <person name="Cepeda A.J."/>
            <person name="Yan W."/>
            <person name="Fan B."/>
            <person name="Jiang Y."/>
            <person name="Adhikari A."/>
            <person name="Zheng C.-J."/>
            <person name="Schuster L."/>
            <person name="Cowan T.M."/>
            <person name="Smanski M.J."/>
            <person name="Chevrette M.G."/>
            <person name="De Carvalho L.P.S."/>
            <person name="Shen B."/>
        </authorList>
    </citation>
    <scope>NUCLEOTIDE SEQUENCE [LARGE SCALE GENOMIC DNA]</scope>
    <source>
        <strain evidence="2 3">NPDC000634</strain>
    </source>
</reference>
<evidence type="ECO:0000313" key="2">
    <source>
        <dbReference type="EMBL" id="MER6975868.1"/>
    </source>
</evidence>
<keyword evidence="1" id="KW-0472">Membrane</keyword>
<feature type="transmembrane region" description="Helical" evidence="1">
    <location>
        <begin position="28"/>
        <end position="50"/>
    </location>
</feature>
<proteinExistence type="predicted"/>
<dbReference type="InterPro" id="IPR025498">
    <property type="entry name" value="DUF4389"/>
</dbReference>
<feature type="transmembrane region" description="Helical" evidence="1">
    <location>
        <begin position="143"/>
        <end position="167"/>
    </location>
</feature>
<dbReference type="RefSeq" id="WP_086724147.1">
    <property type="nucleotide sequence ID" value="NZ_MUBM01000053.1"/>
</dbReference>
<dbReference type="Proteomes" id="UP001458415">
    <property type="component" value="Unassembled WGS sequence"/>
</dbReference>
<organism evidence="2 3">
    <name type="scientific">Streptomyces carpinensis</name>
    <dbReference type="NCBI Taxonomy" id="66369"/>
    <lineage>
        <taxon>Bacteria</taxon>
        <taxon>Bacillati</taxon>
        <taxon>Actinomycetota</taxon>
        <taxon>Actinomycetes</taxon>
        <taxon>Kitasatosporales</taxon>
        <taxon>Streptomycetaceae</taxon>
        <taxon>Streptomyces</taxon>
    </lineage>
</organism>
<accession>A0ABV1VVB2</accession>
<comment type="caution">
    <text evidence="2">The sequence shown here is derived from an EMBL/GenBank/DDBJ whole genome shotgun (WGS) entry which is preliminary data.</text>
</comment>
<keyword evidence="1" id="KW-1133">Transmembrane helix</keyword>
<dbReference type="Pfam" id="PF14333">
    <property type="entry name" value="DUF4389"/>
    <property type="match status" value="1"/>
</dbReference>
<evidence type="ECO:0000313" key="3">
    <source>
        <dbReference type="Proteomes" id="UP001458415"/>
    </source>
</evidence>
<protein>
    <submittedName>
        <fullName evidence="2">DUF4389 domain-containing protein</fullName>
    </submittedName>
</protein>
<keyword evidence="3" id="KW-1185">Reference proteome</keyword>